<organism evidence="1 2">
    <name type="scientific">Chroococcidiopsis cubana SAG 39.79</name>
    <dbReference type="NCBI Taxonomy" id="388085"/>
    <lineage>
        <taxon>Bacteria</taxon>
        <taxon>Bacillati</taxon>
        <taxon>Cyanobacteriota</taxon>
        <taxon>Cyanophyceae</taxon>
        <taxon>Chroococcidiopsidales</taxon>
        <taxon>Chroococcidiopsidaceae</taxon>
        <taxon>Chroococcidiopsis</taxon>
    </lineage>
</organism>
<gene>
    <name evidence="1" type="ORF">DSM107010_09200</name>
</gene>
<keyword evidence="2" id="KW-1185">Reference proteome</keyword>
<accession>A0AB37UQB1</accession>
<sequence length="80" mass="9517">MNRFTYQVNVNTMTALLVDELNTIQDRENALEIEAKNLQIEQLKIDRAKQAVKADRDRLQVQRWEILSRLQEFSNELSLR</sequence>
<proteinExistence type="predicted"/>
<name>A0AB37UQB1_9CYAN</name>
<dbReference type="Proteomes" id="UP000282574">
    <property type="component" value="Unassembled WGS sequence"/>
</dbReference>
<reference evidence="1 2" key="1">
    <citation type="journal article" date="2019" name="Genome Biol. Evol.">
        <title>Day and night: Metabolic profiles and evolutionary relationships of six axenic non-marine cyanobacteria.</title>
        <authorList>
            <person name="Will S.E."/>
            <person name="Henke P."/>
            <person name="Boedeker C."/>
            <person name="Huang S."/>
            <person name="Brinkmann H."/>
            <person name="Rohde M."/>
            <person name="Jarek M."/>
            <person name="Friedl T."/>
            <person name="Seufert S."/>
            <person name="Schumacher M."/>
            <person name="Overmann J."/>
            <person name="Neumann-Schaal M."/>
            <person name="Petersen J."/>
        </authorList>
    </citation>
    <scope>NUCLEOTIDE SEQUENCE [LARGE SCALE GENOMIC DNA]</scope>
    <source>
        <strain evidence="1 2">SAG 39.79</strain>
    </source>
</reference>
<protein>
    <submittedName>
        <fullName evidence="1">Uncharacterized protein</fullName>
    </submittedName>
</protein>
<evidence type="ECO:0000313" key="2">
    <source>
        <dbReference type="Proteomes" id="UP000282574"/>
    </source>
</evidence>
<dbReference type="EMBL" id="RSCK01000005">
    <property type="protein sequence ID" value="RUT13645.1"/>
    <property type="molecule type" value="Genomic_DNA"/>
</dbReference>
<dbReference type="AlphaFoldDB" id="A0AB37UQB1"/>
<comment type="caution">
    <text evidence="1">The sequence shown here is derived from an EMBL/GenBank/DDBJ whole genome shotgun (WGS) entry which is preliminary data.</text>
</comment>
<dbReference type="RefSeq" id="WP_015154716.1">
    <property type="nucleotide sequence ID" value="NZ_JAVKZF010000001.1"/>
</dbReference>
<evidence type="ECO:0000313" key="1">
    <source>
        <dbReference type="EMBL" id="RUT13645.1"/>
    </source>
</evidence>